<evidence type="ECO:0000313" key="1">
    <source>
        <dbReference type="EMBL" id="PIR83522.1"/>
    </source>
</evidence>
<organism evidence="1 2">
    <name type="scientific">Candidatus Kaiserbacteria bacterium CG10_big_fil_rev_8_21_14_0_10_56_12</name>
    <dbReference type="NCBI Taxonomy" id="1974611"/>
    <lineage>
        <taxon>Bacteria</taxon>
        <taxon>Candidatus Kaiseribacteriota</taxon>
    </lineage>
</organism>
<sequence>MSLITSVTEMNAAEVAAAADGLLKFVEVLLVDAIRSDPCKQRAVCAAIKEAGTTSAAMANGVMFVLGRMAATIATAYEGPPPEPPEDERASALKLIDELHDRLMAQRRR</sequence>
<dbReference type="AlphaFoldDB" id="A0A2H0UAU9"/>
<name>A0A2H0UAU9_9BACT</name>
<dbReference type="EMBL" id="PFBL01000001">
    <property type="protein sequence ID" value="PIR83522.1"/>
    <property type="molecule type" value="Genomic_DNA"/>
</dbReference>
<accession>A0A2H0UAU9</accession>
<reference evidence="2" key="1">
    <citation type="submission" date="2017-09" db="EMBL/GenBank/DDBJ databases">
        <title>Depth-based differentiation of microbial function through sediment-hosted aquifers and enrichment of novel symbionts in the deep terrestrial subsurface.</title>
        <authorList>
            <person name="Probst A.J."/>
            <person name="Ladd B."/>
            <person name="Jarett J.K."/>
            <person name="Geller-Mcgrath D.E."/>
            <person name="Sieber C.M.K."/>
            <person name="Emerson J.B."/>
            <person name="Anantharaman K."/>
            <person name="Thomas B.C."/>
            <person name="Malmstrom R."/>
            <person name="Stieglmeier M."/>
            <person name="Klingl A."/>
            <person name="Woyke T."/>
            <person name="Ryan C.M."/>
            <person name="Banfield J.F."/>
        </authorList>
    </citation>
    <scope>NUCLEOTIDE SEQUENCE [LARGE SCALE GENOMIC DNA]</scope>
</reference>
<protein>
    <submittedName>
        <fullName evidence="1">Uncharacterized protein</fullName>
    </submittedName>
</protein>
<gene>
    <name evidence="1" type="ORF">COU19_00260</name>
</gene>
<evidence type="ECO:0000313" key="2">
    <source>
        <dbReference type="Proteomes" id="UP000230179"/>
    </source>
</evidence>
<proteinExistence type="predicted"/>
<dbReference type="Proteomes" id="UP000230179">
    <property type="component" value="Unassembled WGS sequence"/>
</dbReference>
<comment type="caution">
    <text evidence="1">The sequence shown here is derived from an EMBL/GenBank/DDBJ whole genome shotgun (WGS) entry which is preliminary data.</text>
</comment>